<sequence>MFSSKKQKPPTPPARVTFDGRLGNGYGRDDLESIDMSSVDFRNYRVQFPMTPDNRPMAVSIESIHPLVSAKVDEHYAASSLFTGGFNSVTRAHLMDKITDPAPACGKVGTCAVEGCDGKVMCDERGDKLYPCECEFKICHDCFVDAVKNGGRLCTGCKEPYKVTEVEELTRIAKERKAIAVRPLPEPKPQESSDRRLSVVNSMKGGEFDRWLFETKGTYGYGNAIWPENSESDGSGDGIDGEEGGSRGGGSGRGVTPKDLASKAWRPLTRKLKIPAAILSPYRFVLILFVYN</sequence>
<feature type="region of interest" description="Disordered" evidence="1">
    <location>
        <begin position="224"/>
        <end position="258"/>
    </location>
</feature>
<proteinExistence type="predicted"/>
<gene>
    <name evidence="2" type="ORF">HPP92_021755</name>
</gene>
<dbReference type="Gene3D" id="3.30.40.10">
    <property type="entry name" value="Zinc/RING finger domain, C3HC4 (zinc finger)"/>
    <property type="match status" value="1"/>
</dbReference>
<evidence type="ECO:0008006" key="4">
    <source>
        <dbReference type="Google" id="ProtNLM"/>
    </source>
</evidence>
<evidence type="ECO:0000256" key="1">
    <source>
        <dbReference type="SAM" id="MobiDB-lite"/>
    </source>
</evidence>
<dbReference type="SUPFAM" id="SSF57850">
    <property type="entry name" value="RING/U-box"/>
    <property type="match status" value="1"/>
</dbReference>
<dbReference type="Proteomes" id="UP000639772">
    <property type="component" value="Chromosome 12"/>
</dbReference>
<dbReference type="InterPro" id="IPR013083">
    <property type="entry name" value="Znf_RING/FYVE/PHD"/>
</dbReference>
<evidence type="ECO:0000313" key="2">
    <source>
        <dbReference type="EMBL" id="KAG0458627.1"/>
    </source>
</evidence>
<dbReference type="EMBL" id="JADCNM010000012">
    <property type="protein sequence ID" value="KAG0458627.1"/>
    <property type="molecule type" value="Genomic_DNA"/>
</dbReference>
<reference evidence="2 3" key="1">
    <citation type="journal article" date="2020" name="Nat. Food">
        <title>A phased Vanilla planifolia genome enables genetic improvement of flavour and production.</title>
        <authorList>
            <person name="Hasing T."/>
            <person name="Tang H."/>
            <person name="Brym M."/>
            <person name="Khazi F."/>
            <person name="Huang T."/>
            <person name="Chambers A.H."/>
        </authorList>
    </citation>
    <scope>NUCLEOTIDE SEQUENCE [LARGE SCALE GENOMIC DNA]</scope>
    <source>
        <tissue evidence="2">Leaf</tissue>
    </source>
</reference>
<name>A0A835PW55_VANPL</name>
<feature type="region of interest" description="Disordered" evidence="1">
    <location>
        <begin position="1"/>
        <end position="23"/>
    </location>
</feature>
<accession>A0A835PW55</accession>
<comment type="caution">
    <text evidence="2">The sequence shown here is derived from an EMBL/GenBank/DDBJ whole genome shotgun (WGS) entry which is preliminary data.</text>
</comment>
<dbReference type="Pfam" id="PF14570">
    <property type="entry name" value="zf-RING_4"/>
    <property type="match status" value="1"/>
</dbReference>
<dbReference type="AlphaFoldDB" id="A0A835PW55"/>
<protein>
    <recommendedName>
        <fullName evidence="4">Cellulose synthase-like protein D3</fullName>
    </recommendedName>
</protein>
<organism evidence="2 3">
    <name type="scientific">Vanilla planifolia</name>
    <name type="common">Vanilla</name>
    <dbReference type="NCBI Taxonomy" id="51239"/>
    <lineage>
        <taxon>Eukaryota</taxon>
        <taxon>Viridiplantae</taxon>
        <taxon>Streptophyta</taxon>
        <taxon>Embryophyta</taxon>
        <taxon>Tracheophyta</taxon>
        <taxon>Spermatophyta</taxon>
        <taxon>Magnoliopsida</taxon>
        <taxon>Liliopsida</taxon>
        <taxon>Asparagales</taxon>
        <taxon>Orchidaceae</taxon>
        <taxon>Vanilloideae</taxon>
        <taxon>Vanilleae</taxon>
        <taxon>Vanilla</taxon>
    </lineage>
</organism>
<evidence type="ECO:0000313" key="3">
    <source>
        <dbReference type="Proteomes" id="UP000639772"/>
    </source>
</evidence>
<dbReference type="OrthoDB" id="779255at2759"/>